<dbReference type="PRINTS" id="PR00035">
    <property type="entry name" value="HTHGNTR"/>
</dbReference>
<organism evidence="8 9">
    <name type="scientific">Nonomuraea muscovyensis</name>
    <dbReference type="NCBI Taxonomy" id="1124761"/>
    <lineage>
        <taxon>Bacteria</taxon>
        <taxon>Bacillati</taxon>
        <taxon>Actinomycetota</taxon>
        <taxon>Actinomycetes</taxon>
        <taxon>Streptosporangiales</taxon>
        <taxon>Streptosporangiaceae</taxon>
        <taxon>Nonomuraea</taxon>
    </lineage>
</organism>
<dbReference type="CDD" id="cd00609">
    <property type="entry name" value="AAT_like"/>
    <property type="match status" value="1"/>
</dbReference>
<dbReference type="SMART" id="SM00345">
    <property type="entry name" value="HTH_GNTR"/>
    <property type="match status" value="1"/>
</dbReference>
<evidence type="ECO:0000256" key="1">
    <source>
        <dbReference type="ARBA" id="ARBA00005384"/>
    </source>
</evidence>
<comment type="caution">
    <text evidence="8">The sequence shown here is derived from an EMBL/GenBank/DDBJ whole genome shotgun (WGS) entry which is preliminary data.</text>
</comment>
<dbReference type="Gene3D" id="1.10.10.10">
    <property type="entry name" value="Winged helix-like DNA-binding domain superfamily/Winged helix DNA-binding domain"/>
    <property type="match status" value="1"/>
</dbReference>
<accession>A0A7X0EX90</accession>
<feature type="domain" description="HTH gntR-type" evidence="7">
    <location>
        <begin position="17"/>
        <end position="85"/>
    </location>
</feature>
<dbReference type="SUPFAM" id="SSF46785">
    <property type="entry name" value="Winged helix' DNA-binding domain"/>
    <property type="match status" value="1"/>
</dbReference>
<dbReference type="GO" id="GO:0003677">
    <property type="term" value="F:DNA binding"/>
    <property type="evidence" value="ECO:0007669"/>
    <property type="project" value="UniProtKB-KW"/>
</dbReference>
<dbReference type="GO" id="GO:0030170">
    <property type="term" value="F:pyridoxal phosphate binding"/>
    <property type="evidence" value="ECO:0007669"/>
    <property type="project" value="InterPro"/>
</dbReference>
<dbReference type="Pfam" id="PF00155">
    <property type="entry name" value="Aminotran_1_2"/>
    <property type="match status" value="1"/>
</dbReference>
<dbReference type="GO" id="GO:0003700">
    <property type="term" value="F:DNA-binding transcription factor activity"/>
    <property type="evidence" value="ECO:0007669"/>
    <property type="project" value="InterPro"/>
</dbReference>
<comment type="similarity">
    <text evidence="1">In the C-terminal section; belongs to the class-I pyridoxal-phosphate-dependent aminotransferase family.</text>
</comment>
<dbReference type="InterPro" id="IPR015424">
    <property type="entry name" value="PyrdxlP-dep_Trfase"/>
</dbReference>
<dbReference type="Gene3D" id="3.40.640.10">
    <property type="entry name" value="Type I PLP-dependent aspartate aminotransferase-like (Major domain)"/>
    <property type="match status" value="1"/>
</dbReference>
<dbReference type="SUPFAM" id="SSF53383">
    <property type="entry name" value="PLP-dependent transferases"/>
    <property type="match status" value="1"/>
</dbReference>
<proteinExistence type="inferred from homology"/>
<evidence type="ECO:0000256" key="3">
    <source>
        <dbReference type="ARBA" id="ARBA00023015"/>
    </source>
</evidence>
<sequence>MDALVTLLRDRLRLHQGPPSRRLAGALADLAQTGALAPGDRLPSERELAQAVGMSRGTVATAFNVLCEEGLCERRHGSGTYVTRTRSMAGLLTGAVLPADLSASVVPDASHLAMPPIDPAALLRSPSGHGYDAMGDPRLRALLGDGDGDGDGDSGDGSGGGGGHGAVGGPVLVTGGAQQGIDLAARTLLRAGERVLVGDPTYVGALAAFRRAGAHSVPVDLADPGAVEAAFARHRPAAVYVVSVDNPTGAVPRLRHVAELARSAGVPLVEDRALASLVYDGAAPPEPLSLVHPHGTVTVGSLSKVLWGGLRVGWLAAPEALLARITEVKLDSDLATSAVAQRLAAELLEHNPAGPWVAELARRRDRFTAALAARLPDWSWAVPAGGLSVWVRLPGADGDRFAALAREEGVAVAPGSLFSPDGRHRDHLRLSFAPPPPVADQAVAALARAWARMP</sequence>
<dbReference type="Gene3D" id="3.90.1150.10">
    <property type="entry name" value="Aspartate Aminotransferase, domain 1"/>
    <property type="match status" value="1"/>
</dbReference>
<gene>
    <name evidence="8" type="ORF">FHU36_003888</name>
</gene>
<dbReference type="InterPro" id="IPR004839">
    <property type="entry name" value="Aminotransferase_I/II_large"/>
</dbReference>
<feature type="compositionally biased region" description="Gly residues" evidence="6">
    <location>
        <begin position="155"/>
        <end position="168"/>
    </location>
</feature>
<dbReference type="Pfam" id="PF00392">
    <property type="entry name" value="GntR"/>
    <property type="match status" value="1"/>
</dbReference>
<name>A0A7X0EX90_9ACTN</name>
<keyword evidence="2" id="KW-0663">Pyridoxal phosphate</keyword>
<feature type="region of interest" description="Disordered" evidence="6">
    <location>
        <begin position="141"/>
        <end position="169"/>
    </location>
</feature>
<keyword evidence="4 8" id="KW-0238">DNA-binding</keyword>
<dbReference type="InterPro" id="IPR000524">
    <property type="entry name" value="Tscrpt_reg_HTH_GntR"/>
</dbReference>
<keyword evidence="9" id="KW-1185">Reference proteome</keyword>
<dbReference type="InterPro" id="IPR015422">
    <property type="entry name" value="PyrdxlP-dep_Trfase_small"/>
</dbReference>
<dbReference type="PANTHER" id="PTHR46577">
    <property type="entry name" value="HTH-TYPE TRANSCRIPTIONAL REGULATORY PROTEIN GABR"/>
    <property type="match status" value="1"/>
</dbReference>
<evidence type="ECO:0000313" key="9">
    <source>
        <dbReference type="Proteomes" id="UP000583800"/>
    </source>
</evidence>
<dbReference type="PANTHER" id="PTHR46577:SF1">
    <property type="entry name" value="HTH-TYPE TRANSCRIPTIONAL REGULATORY PROTEIN GABR"/>
    <property type="match status" value="1"/>
</dbReference>
<evidence type="ECO:0000256" key="4">
    <source>
        <dbReference type="ARBA" id="ARBA00023125"/>
    </source>
</evidence>
<evidence type="ECO:0000256" key="6">
    <source>
        <dbReference type="SAM" id="MobiDB-lite"/>
    </source>
</evidence>
<dbReference type="PROSITE" id="PS50949">
    <property type="entry name" value="HTH_GNTR"/>
    <property type="match status" value="1"/>
</dbReference>
<dbReference type="AlphaFoldDB" id="A0A7X0EX90"/>
<dbReference type="CDD" id="cd07377">
    <property type="entry name" value="WHTH_GntR"/>
    <property type="match status" value="1"/>
</dbReference>
<evidence type="ECO:0000313" key="8">
    <source>
        <dbReference type="EMBL" id="MBB6347343.1"/>
    </source>
</evidence>
<keyword evidence="5" id="KW-0804">Transcription</keyword>
<protein>
    <submittedName>
        <fullName evidence="8">DNA-binding transcriptional MocR family regulator</fullName>
    </submittedName>
</protein>
<dbReference type="EMBL" id="JACHJB010000002">
    <property type="protein sequence ID" value="MBB6347343.1"/>
    <property type="molecule type" value="Genomic_DNA"/>
</dbReference>
<dbReference type="InterPro" id="IPR051446">
    <property type="entry name" value="HTH_trans_reg/aminotransferase"/>
</dbReference>
<dbReference type="InterPro" id="IPR015421">
    <property type="entry name" value="PyrdxlP-dep_Trfase_major"/>
</dbReference>
<evidence type="ECO:0000256" key="2">
    <source>
        <dbReference type="ARBA" id="ARBA00022898"/>
    </source>
</evidence>
<evidence type="ECO:0000256" key="5">
    <source>
        <dbReference type="ARBA" id="ARBA00023163"/>
    </source>
</evidence>
<dbReference type="RefSeq" id="WP_281394311.1">
    <property type="nucleotide sequence ID" value="NZ_JACHJB010000002.1"/>
</dbReference>
<dbReference type="Proteomes" id="UP000583800">
    <property type="component" value="Unassembled WGS sequence"/>
</dbReference>
<dbReference type="InterPro" id="IPR036390">
    <property type="entry name" value="WH_DNA-bd_sf"/>
</dbReference>
<dbReference type="InterPro" id="IPR036388">
    <property type="entry name" value="WH-like_DNA-bd_sf"/>
</dbReference>
<evidence type="ECO:0000259" key="7">
    <source>
        <dbReference type="PROSITE" id="PS50949"/>
    </source>
</evidence>
<reference evidence="8 9" key="1">
    <citation type="submission" date="2020-08" db="EMBL/GenBank/DDBJ databases">
        <title>Sequencing the genomes of 1000 actinobacteria strains.</title>
        <authorList>
            <person name="Klenk H.-P."/>
        </authorList>
    </citation>
    <scope>NUCLEOTIDE SEQUENCE [LARGE SCALE GENOMIC DNA]</scope>
    <source>
        <strain evidence="8 9">DSM 45913</strain>
    </source>
</reference>
<keyword evidence="3" id="KW-0805">Transcription regulation</keyword>